<dbReference type="Gene3D" id="3.40.630.30">
    <property type="match status" value="1"/>
</dbReference>
<dbReference type="InterPro" id="IPR016181">
    <property type="entry name" value="Acyl_CoA_acyltransferase"/>
</dbReference>
<protein>
    <submittedName>
        <fullName evidence="4">GNAT family N-acetyltransferase</fullName>
        <ecNumber evidence="4">2.3.1.-</ecNumber>
    </submittedName>
</protein>
<evidence type="ECO:0000259" key="3">
    <source>
        <dbReference type="PROSITE" id="PS51186"/>
    </source>
</evidence>
<dbReference type="PANTHER" id="PTHR43420">
    <property type="entry name" value="ACETYLTRANSFERASE"/>
    <property type="match status" value="1"/>
</dbReference>
<reference evidence="5" key="1">
    <citation type="journal article" date="2019" name="Int. J. Syst. Evol. Microbiol.">
        <title>The Global Catalogue of Microorganisms (GCM) 10K type strain sequencing project: providing services to taxonomists for standard genome sequencing and annotation.</title>
        <authorList>
            <consortium name="The Broad Institute Genomics Platform"/>
            <consortium name="The Broad Institute Genome Sequencing Center for Infectious Disease"/>
            <person name="Wu L."/>
            <person name="Ma J."/>
        </authorList>
    </citation>
    <scope>NUCLEOTIDE SEQUENCE [LARGE SCALE GENOMIC DNA]</scope>
    <source>
        <strain evidence="5">CCUG 55609</strain>
    </source>
</reference>
<evidence type="ECO:0000256" key="2">
    <source>
        <dbReference type="ARBA" id="ARBA00023315"/>
    </source>
</evidence>
<dbReference type="PROSITE" id="PS51186">
    <property type="entry name" value="GNAT"/>
    <property type="match status" value="1"/>
</dbReference>
<dbReference type="SUPFAM" id="SSF55729">
    <property type="entry name" value="Acyl-CoA N-acyltransferases (Nat)"/>
    <property type="match status" value="1"/>
</dbReference>
<dbReference type="EC" id="2.3.1.-" evidence="4"/>
<gene>
    <name evidence="4" type="ORF">ACFQ33_20600</name>
</gene>
<feature type="domain" description="N-acetyltransferase" evidence="3">
    <location>
        <begin position="117"/>
        <end position="269"/>
    </location>
</feature>
<evidence type="ECO:0000256" key="1">
    <source>
        <dbReference type="ARBA" id="ARBA00022679"/>
    </source>
</evidence>
<dbReference type="EMBL" id="JBHTNF010000021">
    <property type="protein sequence ID" value="MFD1330293.1"/>
    <property type="molecule type" value="Genomic_DNA"/>
</dbReference>
<evidence type="ECO:0000313" key="4">
    <source>
        <dbReference type="EMBL" id="MFD1330293.1"/>
    </source>
</evidence>
<dbReference type="InterPro" id="IPR000182">
    <property type="entry name" value="GNAT_dom"/>
</dbReference>
<dbReference type="CDD" id="cd04301">
    <property type="entry name" value="NAT_SF"/>
    <property type="match status" value="1"/>
</dbReference>
<evidence type="ECO:0000313" key="5">
    <source>
        <dbReference type="Proteomes" id="UP001597173"/>
    </source>
</evidence>
<proteinExistence type="predicted"/>
<dbReference type="InterPro" id="IPR056935">
    <property type="entry name" value="Rv0428c-like_C"/>
</dbReference>
<accession>A0ABW3Z2B0</accession>
<organism evidence="4 5">
    <name type="scientific">Mycoplana ramosa</name>
    <name type="common">Mycoplana bullata</name>
    <dbReference type="NCBI Taxonomy" id="40837"/>
    <lineage>
        <taxon>Bacteria</taxon>
        <taxon>Pseudomonadati</taxon>
        <taxon>Pseudomonadota</taxon>
        <taxon>Alphaproteobacteria</taxon>
        <taxon>Hyphomicrobiales</taxon>
        <taxon>Rhizobiaceae</taxon>
        <taxon>Mycoplana</taxon>
    </lineage>
</organism>
<comment type="caution">
    <text evidence="4">The sequence shown here is derived from an EMBL/GenBank/DDBJ whole genome shotgun (WGS) entry which is preliminary data.</text>
</comment>
<dbReference type="RefSeq" id="WP_374840211.1">
    <property type="nucleotide sequence ID" value="NZ_JBHEEW010000014.1"/>
</dbReference>
<dbReference type="InterPro" id="IPR050680">
    <property type="entry name" value="YpeA/RimI_acetyltransf"/>
</dbReference>
<dbReference type="GO" id="GO:0016746">
    <property type="term" value="F:acyltransferase activity"/>
    <property type="evidence" value="ECO:0007669"/>
    <property type="project" value="UniProtKB-KW"/>
</dbReference>
<sequence length="269" mass="29638">MTDPDLARIREQNAMVDLASVRRLEAVGFRAWPAASTQYDGSWLIRLTAGHPSKRLNSVNPLDPSDTRDIAVRLDKAGKRFSDYGRPLLVRQTPLAPPALVAFMDEARWTRVNETAVMMVDLTETVTAESADGVEHVPSRDVGRFVDARIRVAGEDPALKPGLTEIVSAIKPEAGLFIFEEPGFGPCAVSLTVQDNDLAGILQLAVAAELRGRGLGTTILHSSMRWARLRGAKRAWVQAEVDNASALTLYRQAGFREVYRYIYRGPEKP</sequence>
<name>A0ABW3Z2B0_MYCRA</name>
<keyword evidence="5" id="KW-1185">Reference proteome</keyword>
<keyword evidence="2 4" id="KW-0012">Acyltransferase</keyword>
<dbReference type="Proteomes" id="UP001597173">
    <property type="component" value="Unassembled WGS sequence"/>
</dbReference>
<dbReference type="Pfam" id="PF24553">
    <property type="entry name" value="Rv0428c_C"/>
    <property type="match status" value="1"/>
</dbReference>
<keyword evidence="1 4" id="KW-0808">Transferase</keyword>